<feature type="transmembrane region" description="Helical" evidence="1">
    <location>
        <begin position="95"/>
        <end position="126"/>
    </location>
</feature>
<name>A0A4R6YTH3_9GAMM</name>
<organism evidence="2 3">
    <name type="scientific">Tahibacter aquaticus</name>
    <dbReference type="NCBI Taxonomy" id="520092"/>
    <lineage>
        <taxon>Bacteria</taxon>
        <taxon>Pseudomonadati</taxon>
        <taxon>Pseudomonadota</taxon>
        <taxon>Gammaproteobacteria</taxon>
        <taxon>Lysobacterales</taxon>
        <taxon>Rhodanobacteraceae</taxon>
        <taxon>Tahibacter</taxon>
    </lineage>
</organism>
<sequence>MGFFSDAGMLLISAVFSALLLILLLRLTLPLTRVRFNNPICQFIYKFTNPVVGPLAQLIPPYKQFSLATAVLMLLTAMIQLVLSMLLLRMALDPLAIALFSVTGLIYYIVNTAFWIILISAVMSFFSPNPRNPAVEVITSLSAPLLRPFRSWPPRNAALDLSPLYATLALLLLKLAIWHAVGPAGTLFLKF</sequence>
<evidence type="ECO:0000313" key="2">
    <source>
        <dbReference type="EMBL" id="TDR41636.1"/>
    </source>
</evidence>
<feature type="transmembrane region" description="Helical" evidence="1">
    <location>
        <begin position="7"/>
        <end position="29"/>
    </location>
</feature>
<feature type="transmembrane region" description="Helical" evidence="1">
    <location>
        <begin position="164"/>
        <end position="189"/>
    </location>
</feature>
<dbReference type="InterPro" id="IPR003425">
    <property type="entry name" value="CCB3/YggT"/>
</dbReference>
<reference evidence="2 3" key="1">
    <citation type="submission" date="2019-03" db="EMBL/GenBank/DDBJ databases">
        <title>Genomic Encyclopedia of Type Strains, Phase IV (KMG-IV): sequencing the most valuable type-strain genomes for metagenomic binning, comparative biology and taxonomic classification.</title>
        <authorList>
            <person name="Goeker M."/>
        </authorList>
    </citation>
    <scope>NUCLEOTIDE SEQUENCE [LARGE SCALE GENOMIC DNA]</scope>
    <source>
        <strain evidence="2 3">DSM 21667</strain>
    </source>
</reference>
<evidence type="ECO:0000256" key="1">
    <source>
        <dbReference type="SAM" id="Phobius"/>
    </source>
</evidence>
<comment type="caution">
    <text evidence="2">The sequence shown here is derived from an EMBL/GenBank/DDBJ whole genome shotgun (WGS) entry which is preliminary data.</text>
</comment>
<dbReference type="Proteomes" id="UP000295293">
    <property type="component" value="Unassembled WGS sequence"/>
</dbReference>
<dbReference type="GO" id="GO:0016020">
    <property type="term" value="C:membrane"/>
    <property type="evidence" value="ECO:0007669"/>
    <property type="project" value="InterPro"/>
</dbReference>
<dbReference type="AlphaFoldDB" id="A0A4R6YTH3"/>
<keyword evidence="1" id="KW-1133">Transmembrane helix</keyword>
<dbReference type="EMBL" id="SNZH01000010">
    <property type="protein sequence ID" value="TDR41636.1"/>
    <property type="molecule type" value="Genomic_DNA"/>
</dbReference>
<feature type="transmembrane region" description="Helical" evidence="1">
    <location>
        <begin position="65"/>
        <end position="88"/>
    </location>
</feature>
<dbReference type="Pfam" id="PF02325">
    <property type="entry name" value="CCB3_YggT"/>
    <property type="match status" value="2"/>
</dbReference>
<dbReference type="OrthoDB" id="9806665at2"/>
<accession>A0A4R6YTH3</accession>
<keyword evidence="1" id="KW-0472">Membrane</keyword>
<keyword evidence="3" id="KW-1185">Reference proteome</keyword>
<evidence type="ECO:0000313" key="3">
    <source>
        <dbReference type="Proteomes" id="UP000295293"/>
    </source>
</evidence>
<keyword evidence="1" id="KW-0812">Transmembrane</keyword>
<proteinExistence type="predicted"/>
<gene>
    <name evidence="2" type="ORF">DFR29_110119</name>
</gene>
<protein>
    <submittedName>
        <fullName evidence="2">YggT family protein</fullName>
    </submittedName>
</protein>
<dbReference type="RefSeq" id="WP_133819714.1">
    <property type="nucleotide sequence ID" value="NZ_SNZH01000010.1"/>
</dbReference>